<accession>A0AC61PHM3</accession>
<comment type="caution">
    <text evidence="1">The sequence shown here is derived from an EMBL/GenBank/DDBJ whole genome shotgun (WGS) entry which is preliminary data.</text>
</comment>
<sequence>MKKILVILAIVLMISILGTAAAVDWPFLGKPFVDFSFTDTDGNEFSLSEALKDHEAVFINLWTSWCGPCKREFPYINLAYKEFGDKIAFVGLTVEPEDTMEKVAWVKTTQGMEYQVGQEEGTGILEYIGGRQGNPTTIIVDRFGNAVFMQDYAFRNGPELFRLLKLFTGDEYTETKVCNRLPTPDGTQALPVSSVRRMFVENEDARKIIFTSRDRDPELYAEYGEWQDVGYVVPGDTARIIIELTAEDDPSRIVFINDSIRFFDMFSLLDKERNAYVYEQDIVNGLNDYYYISLFNGLSTNEEALEELQIFPNKEAIQEWIDYMQEENDYIMTWEYADEEEPETEQESYILHVMDQYGEAVPGTAVNFCTDLACTMVIADENGTVTFNGEPADYHVQVLKVPEGYSYDPEFEMQTGDEFGEWFVIVKRN</sequence>
<gene>
    <name evidence="1" type="ORF">SAMN06297397_0234</name>
</gene>
<keyword evidence="2" id="KW-1185">Reference proteome</keyword>
<dbReference type="EMBL" id="FWXZ01000001">
    <property type="protein sequence ID" value="SMC35824.1"/>
    <property type="molecule type" value="Genomic_DNA"/>
</dbReference>
<evidence type="ECO:0000313" key="2">
    <source>
        <dbReference type="Proteomes" id="UP000192328"/>
    </source>
</evidence>
<proteinExistence type="predicted"/>
<name>A0AC61PHM3_9FIRM</name>
<organism evidence="1 2">
    <name type="scientific">Aristaeella lactis</name>
    <dbReference type="NCBI Taxonomy" id="3046383"/>
    <lineage>
        <taxon>Bacteria</taxon>
        <taxon>Bacillati</taxon>
        <taxon>Bacillota</taxon>
        <taxon>Clostridia</taxon>
        <taxon>Eubacteriales</taxon>
        <taxon>Aristaeellaceae</taxon>
        <taxon>Aristaeella</taxon>
    </lineage>
</organism>
<keyword evidence="1" id="KW-0413">Isomerase</keyword>
<protein>
    <submittedName>
        <fullName evidence="1">Thiol-disulfide isomerase or thioredoxin</fullName>
    </submittedName>
</protein>
<reference evidence="1" key="1">
    <citation type="submission" date="2017-04" db="EMBL/GenBank/DDBJ databases">
        <authorList>
            <person name="Varghese N."/>
            <person name="Submissions S."/>
        </authorList>
    </citation>
    <scope>NUCLEOTIDE SEQUENCE</scope>
    <source>
        <strain evidence="1">WTE2008</strain>
    </source>
</reference>
<dbReference type="Proteomes" id="UP000192328">
    <property type="component" value="Unassembled WGS sequence"/>
</dbReference>
<evidence type="ECO:0000313" key="1">
    <source>
        <dbReference type="EMBL" id="SMC35824.1"/>
    </source>
</evidence>